<comment type="caution">
    <text evidence="1">The sequence shown here is derived from an EMBL/GenBank/DDBJ whole genome shotgun (WGS) entry which is preliminary data.</text>
</comment>
<evidence type="ECO:0000313" key="1">
    <source>
        <dbReference type="EMBL" id="KAJ1180862.1"/>
    </source>
</evidence>
<dbReference type="EMBL" id="JANPWB010000006">
    <property type="protein sequence ID" value="KAJ1180862.1"/>
    <property type="molecule type" value="Genomic_DNA"/>
</dbReference>
<name>A0AAV7TW39_PLEWA</name>
<evidence type="ECO:0000313" key="2">
    <source>
        <dbReference type="Proteomes" id="UP001066276"/>
    </source>
</evidence>
<dbReference type="Proteomes" id="UP001066276">
    <property type="component" value="Chromosome 3_2"/>
</dbReference>
<dbReference type="AlphaFoldDB" id="A0AAV7TW39"/>
<dbReference type="Gene3D" id="3.60.10.10">
    <property type="entry name" value="Endonuclease/exonuclease/phosphatase"/>
    <property type="match status" value="1"/>
</dbReference>
<proteinExistence type="predicted"/>
<protein>
    <submittedName>
        <fullName evidence="1">Uncharacterized protein</fullName>
    </submittedName>
</protein>
<dbReference type="InterPro" id="IPR036691">
    <property type="entry name" value="Endo/exonu/phosph_ase_sf"/>
</dbReference>
<reference evidence="1" key="1">
    <citation type="journal article" date="2022" name="bioRxiv">
        <title>Sequencing and chromosome-scale assembly of the giantPleurodeles waltlgenome.</title>
        <authorList>
            <person name="Brown T."/>
            <person name="Elewa A."/>
            <person name="Iarovenko S."/>
            <person name="Subramanian E."/>
            <person name="Araus A.J."/>
            <person name="Petzold A."/>
            <person name="Susuki M."/>
            <person name="Suzuki K.-i.T."/>
            <person name="Hayashi T."/>
            <person name="Toyoda A."/>
            <person name="Oliveira C."/>
            <person name="Osipova E."/>
            <person name="Leigh N.D."/>
            <person name="Simon A."/>
            <person name="Yun M.H."/>
        </authorList>
    </citation>
    <scope>NUCLEOTIDE SEQUENCE</scope>
    <source>
        <strain evidence="1">20211129_DDA</strain>
        <tissue evidence="1">Liver</tissue>
    </source>
</reference>
<keyword evidence="2" id="KW-1185">Reference proteome</keyword>
<gene>
    <name evidence="1" type="ORF">NDU88_006077</name>
</gene>
<accession>A0AAV7TW39</accession>
<organism evidence="1 2">
    <name type="scientific">Pleurodeles waltl</name>
    <name type="common">Iberian ribbed newt</name>
    <dbReference type="NCBI Taxonomy" id="8319"/>
    <lineage>
        <taxon>Eukaryota</taxon>
        <taxon>Metazoa</taxon>
        <taxon>Chordata</taxon>
        <taxon>Craniata</taxon>
        <taxon>Vertebrata</taxon>
        <taxon>Euteleostomi</taxon>
        <taxon>Amphibia</taxon>
        <taxon>Batrachia</taxon>
        <taxon>Caudata</taxon>
        <taxon>Salamandroidea</taxon>
        <taxon>Salamandridae</taxon>
        <taxon>Pleurodelinae</taxon>
        <taxon>Pleurodeles</taxon>
    </lineage>
</organism>
<sequence length="169" mass="18923">MVLSADSKGVGTVRYFASAMGLTDIWRAHNPTVRQYIRLLAAHGGMAQLDYIFTQTLHVGRFSAVALKAQEISDHSPAEVMLTGPSRSRDLPPRVDPWYLKDRAFGDRVRDGIDQCFQDKALYLELACVLWEAFEAVLRGQVQALIGGIRKERRLKCEALERDCASLEA</sequence>